<keyword evidence="4" id="KW-1185">Reference proteome</keyword>
<feature type="compositionally biased region" description="Low complexity" evidence="1">
    <location>
        <begin position="160"/>
        <end position="189"/>
    </location>
</feature>
<dbReference type="InterPro" id="IPR000084">
    <property type="entry name" value="PE-PGRS_N"/>
</dbReference>
<dbReference type="RefSeq" id="WP_085326801.1">
    <property type="nucleotide sequence ID" value="NZ_NCXP01000030.1"/>
</dbReference>
<feature type="compositionally biased region" description="Acidic residues" evidence="1">
    <location>
        <begin position="193"/>
        <end position="213"/>
    </location>
</feature>
<dbReference type="InterPro" id="IPR038332">
    <property type="entry name" value="PPE_sf"/>
</dbReference>
<dbReference type="SUPFAM" id="SSF140459">
    <property type="entry name" value="PE/PPE dimer-like"/>
    <property type="match status" value="1"/>
</dbReference>
<evidence type="ECO:0000313" key="3">
    <source>
        <dbReference type="EMBL" id="OSC38952.1"/>
    </source>
</evidence>
<organism evidence="3 4">
    <name type="scientific">Mycobacterium decipiens</name>
    <dbReference type="NCBI Taxonomy" id="1430326"/>
    <lineage>
        <taxon>Bacteria</taxon>
        <taxon>Bacillati</taxon>
        <taxon>Actinomycetota</taxon>
        <taxon>Actinomycetes</taxon>
        <taxon>Mycobacteriales</taxon>
        <taxon>Mycobacteriaceae</taxon>
        <taxon>Mycobacterium</taxon>
    </lineage>
</organism>
<accession>A0A1X2LR05</accession>
<comment type="caution">
    <text evidence="3">The sequence shown here is derived from an EMBL/GenBank/DDBJ whole genome shotgun (WGS) entry which is preliminary data.</text>
</comment>
<evidence type="ECO:0000259" key="2">
    <source>
        <dbReference type="Pfam" id="PF00934"/>
    </source>
</evidence>
<dbReference type="Pfam" id="PF00934">
    <property type="entry name" value="PE"/>
    <property type="match status" value="1"/>
</dbReference>
<reference evidence="3 4" key="1">
    <citation type="submission" date="2017-04" db="EMBL/GenBank/DDBJ databases">
        <title>The new phylogeny of genus Mycobacterium.</title>
        <authorList>
            <person name="Tortoli E."/>
            <person name="Trovato A."/>
            <person name="Cirillo D.M."/>
        </authorList>
    </citation>
    <scope>NUCLEOTIDE SEQUENCE [LARGE SCALE GENOMIC DNA]</scope>
    <source>
        <strain evidence="3 4">TBL 1200985</strain>
    </source>
</reference>
<gene>
    <name evidence="3" type="ORF">B8W66_18935</name>
</gene>
<sequence>MDSMSHDPAAGDIGSQLIEIGSRGLSAGSAATMSTVTGVIPAGGEEVSALAAMAFATEATQMIGANAAAQEELMRAGTALTDIARMYGDTDDNAAGALTFGAGLMSRGPGGSGVGAGAGLMRAGLLPGEAGSAARTPLMAQLLEGSSSPMASAAANAGSSAMSGAAPLGSGMGAGAPAAGSSKAGLASATGPAEEDEKTPEDPGDEPDGERLA</sequence>
<dbReference type="OrthoDB" id="4750065at2"/>
<dbReference type="Gene3D" id="1.10.287.850">
    <property type="entry name" value="HP0062-like domain"/>
    <property type="match status" value="1"/>
</dbReference>
<feature type="region of interest" description="Disordered" evidence="1">
    <location>
        <begin position="160"/>
        <end position="213"/>
    </location>
</feature>
<proteinExistence type="predicted"/>
<feature type="domain" description="PE" evidence="2">
    <location>
        <begin position="16"/>
        <end position="92"/>
    </location>
</feature>
<dbReference type="STRING" id="1430326.B8W66_18935"/>
<dbReference type="AlphaFoldDB" id="A0A1X2LR05"/>
<protein>
    <submittedName>
        <fullName evidence="3">PE family protein</fullName>
    </submittedName>
</protein>
<evidence type="ECO:0000313" key="4">
    <source>
        <dbReference type="Proteomes" id="UP000193247"/>
    </source>
</evidence>
<evidence type="ECO:0000256" key="1">
    <source>
        <dbReference type="SAM" id="MobiDB-lite"/>
    </source>
</evidence>
<name>A0A1X2LR05_9MYCO</name>
<dbReference type="Proteomes" id="UP000193247">
    <property type="component" value="Unassembled WGS sequence"/>
</dbReference>
<dbReference type="EMBL" id="NCXP01000030">
    <property type="protein sequence ID" value="OSC38952.1"/>
    <property type="molecule type" value="Genomic_DNA"/>
</dbReference>